<dbReference type="Pfam" id="PF13180">
    <property type="entry name" value="PDZ_2"/>
    <property type="match status" value="1"/>
</dbReference>
<name>A0A6L5XZE8_9FIRM</name>
<dbReference type="PROSITE" id="PS50106">
    <property type="entry name" value="PDZ"/>
    <property type="match status" value="1"/>
</dbReference>
<evidence type="ECO:0000259" key="6">
    <source>
        <dbReference type="PROSITE" id="PS50106"/>
    </source>
</evidence>
<keyword evidence="5" id="KW-1133">Transmembrane helix</keyword>
<keyword evidence="8" id="KW-1185">Reference proteome</keyword>
<evidence type="ECO:0000256" key="2">
    <source>
        <dbReference type="ARBA" id="ARBA00022670"/>
    </source>
</evidence>
<keyword evidence="5" id="KW-0812">Transmembrane</keyword>
<dbReference type="InterPro" id="IPR036034">
    <property type="entry name" value="PDZ_sf"/>
</dbReference>
<sequence length="429" mass="47193">MSTEEKEEFHMNGEKKAFIQEQIVPKKRSKAKKFLGYVVGISILAIVFGAVASVAFMAMETHLKKKTGKAEEQVVILSQTPSTSPTPKPSTSPTKKPEVKEEIKETLTLDKVKEAYNLLTDTAKEYNRYIVTVSSVVNGVDWFDNPSEHAAAACGIIVADNTESLFILTTNDKIKDASSIYISFIDGKKVKASLYGTDKGTNLSVLAVDKEAIKKETWKKIEIAELGDSYYASEGVPIFCLGSPNGYMYSMQFGMIASELKEEYVIDNKLELFHTNTSPNPDGEGVVVNLDGKVLGIITHNFDKGLNANLCTAIGISRLKPIIERMINQKQQGYFGVVANDMPKSLKKKLDIQNGIYITDVENNSPALEAGLKSGDVIVKIGNAEVSSVSNFNNILSKYQPKEELKVSILRTSLVEPKEIKTTVMLGKR</sequence>
<comment type="similarity">
    <text evidence="1">Belongs to the peptidase S1C family.</text>
</comment>
<dbReference type="Gene3D" id="2.40.10.120">
    <property type="match status" value="1"/>
</dbReference>
<dbReference type="GO" id="GO:0004252">
    <property type="term" value="F:serine-type endopeptidase activity"/>
    <property type="evidence" value="ECO:0007669"/>
    <property type="project" value="InterPro"/>
</dbReference>
<reference evidence="7 8" key="1">
    <citation type="submission" date="2019-08" db="EMBL/GenBank/DDBJ databases">
        <title>In-depth cultivation of the pig gut microbiome towards novel bacterial diversity and tailored functional studies.</title>
        <authorList>
            <person name="Wylensek D."/>
            <person name="Hitch T.C.A."/>
            <person name="Clavel T."/>
        </authorList>
    </citation>
    <scope>NUCLEOTIDE SEQUENCE [LARGE SCALE GENOMIC DNA]</scope>
    <source>
        <strain evidence="7 8">WCA-693-APC-MOT-I</strain>
    </source>
</reference>
<dbReference type="InterPro" id="IPR001478">
    <property type="entry name" value="PDZ"/>
</dbReference>
<organism evidence="7 8">
    <name type="scientific">Velocimicrobium porci</name>
    <dbReference type="NCBI Taxonomy" id="2606634"/>
    <lineage>
        <taxon>Bacteria</taxon>
        <taxon>Bacillati</taxon>
        <taxon>Bacillota</taxon>
        <taxon>Clostridia</taxon>
        <taxon>Lachnospirales</taxon>
        <taxon>Lachnospiraceae</taxon>
        <taxon>Velocimicrobium</taxon>
    </lineage>
</organism>
<dbReference type="InterPro" id="IPR001940">
    <property type="entry name" value="Peptidase_S1C"/>
</dbReference>
<evidence type="ECO:0000256" key="1">
    <source>
        <dbReference type="ARBA" id="ARBA00010541"/>
    </source>
</evidence>
<keyword evidence="2" id="KW-0645">Protease</keyword>
<dbReference type="PANTHER" id="PTHR22939:SF129">
    <property type="entry name" value="SERINE PROTEASE HTRA2, MITOCHONDRIAL"/>
    <property type="match status" value="1"/>
</dbReference>
<dbReference type="Gene3D" id="2.30.42.10">
    <property type="match status" value="1"/>
</dbReference>
<feature type="transmembrane region" description="Helical" evidence="5">
    <location>
        <begin position="34"/>
        <end position="59"/>
    </location>
</feature>
<dbReference type="AlphaFoldDB" id="A0A6L5XZE8"/>
<evidence type="ECO:0000256" key="4">
    <source>
        <dbReference type="SAM" id="MobiDB-lite"/>
    </source>
</evidence>
<keyword evidence="3" id="KW-0378">Hydrolase</keyword>
<dbReference type="Proteomes" id="UP000482209">
    <property type="component" value="Unassembled WGS sequence"/>
</dbReference>
<dbReference type="EMBL" id="VUMT01000014">
    <property type="protein sequence ID" value="MSS64165.1"/>
    <property type="molecule type" value="Genomic_DNA"/>
</dbReference>
<dbReference type="RefSeq" id="WP_154519563.1">
    <property type="nucleotide sequence ID" value="NZ_VUMT01000014.1"/>
</dbReference>
<dbReference type="PRINTS" id="PR00834">
    <property type="entry name" value="PROTEASES2C"/>
</dbReference>
<dbReference type="SMART" id="SM00228">
    <property type="entry name" value="PDZ"/>
    <property type="match status" value="1"/>
</dbReference>
<accession>A0A6L5XZE8</accession>
<evidence type="ECO:0000313" key="7">
    <source>
        <dbReference type="EMBL" id="MSS64165.1"/>
    </source>
</evidence>
<keyword evidence="5" id="KW-0472">Membrane</keyword>
<dbReference type="GO" id="GO:0006508">
    <property type="term" value="P:proteolysis"/>
    <property type="evidence" value="ECO:0007669"/>
    <property type="project" value="UniProtKB-KW"/>
</dbReference>
<protein>
    <submittedName>
        <fullName evidence="7">PDZ domain-containing protein</fullName>
    </submittedName>
</protein>
<dbReference type="InterPro" id="IPR009003">
    <property type="entry name" value="Peptidase_S1_PA"/>
</dbReference>
<feature type="region of interest" description="Disordered" evidence="4">
    <location>
        <begin position="77"/>
        <end position="101"/>
    </location>
</feature>
<evidence type="ECO:0000313" key="8">
    <source>
        <dbReference type="Proteomes" id="UP000482209"/>
    </source>
</evidence>
<comment type="caution">
    <text evidence="7">The sequence shown here is derived from an EMBL/GenBank/DDBJ whole genome shotgun (WGS) entry which is preliminary data.</text>
</comment>
<evidence type="ECO:0000256" key="5">
    <source>
        <dbReference type="SAM" id="Phobius"/>
    </source>
</evidence>
<dbReference type="Pfam" id="PF13365">
    <property type="entry name" value="Trypsin_2"/>
    <property type="match status" value="1"/>
</dbReference>
<gene>
    <name evidence="7" type="ORF">FYJ58_09795</name>
</gene>
<proteinExistence type="inferred from homology"/>
<evidence type="ECO:0000256" key="3">
    <source>
        <dbReference type="ARBA" id="ARBA00022801"/>
    </source>
</evidence>
<dbReference type="SUPFAM" id="SSF50494">
    <property type="entry name" value="Trypsin-like serine proteases"/>
    <property type="match status" value="1"/>
</dbReference>
<dbReference type="PANTHER" id="PTHR22939">
    <property type="entry name" value="SERINE PROTEASE FAMILY S1C HTRA-RELATED"/>
    <property type="match status" value="1"/>
</dbReference>
<feature type="domain" description="PDZ" evidence="6">
    <location>
        <begin position="324"/>
        <end position="413"/>
    </location>
</feature>
<dbReference type="SUPFAM" id="SSF50156">
    <property type="entry name" value="PDZ domain-like"/>
    <property type="match status" value="1"/>
</dbReference>